<accession>A0A8S5V7V4</accession>
<name>A0A8S5V7V4_9CAUD</name>
<evidence type="ECO:0000313" key="2">
    <source>
        <dbReference type="EMBL" id="DAG02792.1"/>
    </source>
</evidence>
<reference evidence="2" key="1">
    <citation type="journal article" date="2021" name="Proc. Natl. Acad. Sci. U.S.A.">
        <title>A Catalog of Tens of Thousands of Viruses from Human Metagenomes Reveals Hidden Associations with Chronic Diseases.</title>
        <authorList>
            <person name="Tisza M.J."/>
            <person name="Buck C.B."/>
        </authorList>
    </citation>
    <scope>NUCLEOTIDE SEQUENCE</scope>
    <source>
        <strain evidence="2">CtHn727</strain>
    </source>
</reference>
<evidence type="ECO:0000256" key="1">
    <source>
        <dbReference type="SAM" id="MobiDB-lite"/>
    </source>
</evidence>
<organism evidence="2">
    <name type="scientific">Siphoviridae sp. ctHn727</name>
    <dbReference type="NCBI Taxonomy" id="2825425"/>
    <lineage>
        <taxon>Viruses</taxon>
        <taxon>Duplodnaviria</taxon>
        <taxon>Heunggongvirae</taxon>
        <taxon>Uroviricota</taxon>
        <taxon>Caudoviricetes</taxon>
    </lineage>
</organism>
<feature type="region of interest" description="Disordered" evidence="1">
    <location>
        <begin position="1"/>
        <end position="29"/>
    </location>
</feature>
<protein>
    <submittedName>
        <fullName evidence="2">Tail collar fiber protein</fullName>
    </submittedName>
</protein>
<proteinExistence type="predicted"/>
<sequence length="247" mass="26906">MPIDSKQEDANERNGIYQRPYASKSGANPLTNITRATARTNSRKKGSKWQQYDYASWCAVWLLYLVEYANWDSQSKIGNGIVGNSSLQKTGTTDSMTYHTGTVASARTGYGGVQYRGIENPWGNVYDWIDGINFNNRAAYICTDPSKYADDTSTNYTAAGLSLPSSGNIKTLGNCTALPWAFIPTGTGGSGTTYVPDYVYSNSGWCVLCVGGCYGGDAAYCGLFFFRGSYYSSSAYSYIGARLLYVP</sequence>
<dbReference type="EMBL" id="BK016215">
    <property type="protein sequence ID" value="DAG02792.1"/>
    <property type="molecule type" value="Genomic_DNA"/>
</dbReference>
<feature type="compositionally biased region" description="Basic and acidic residues" evidence="1">
    <location>
        <begin position="1"/>
        <end position="12"/>
    </location>
</feature>